<keyword evidence="6" id="KW-1185">Reference proteome</keyword>
<dbReference type="EMBL" id="MU004232">
    <property type="protein sequence ID" value="KAF2672441.1"/>
    <property type="molecule type" value="Genomic_DNA"/>
</dbReference>
<keyword evidence="3" id="KW-0539">Nucleus</keyword>
<feature type="region of interest" description="Disordered" evidence="4">
    <location>
        <begin position="240"/>
        <end position="271"/>
    </location>
</feature>
<dbReference type="Pfam" id="PF09751">
    <property type="entry name" value="Es2"/>
    <property type="match status" value="1"/>
</dbReference>
<organism evidence="5 6">
    <name type="scientific">Microthyrium microscopicum</name>
    <dbReference type="NCBI Taxonomy" id="703497"/>
    <lineage>
        <taxon>Eukaryota</taxon>
        <taxon>Fungi</taxon>
        <taxon>Dikarya</taxon>
        <taxon>Ascomycota</taxon>
        <taxon>Pezizomycotina</taxon>
        <taxon>Dothideomycetes</taxon>
        <taxon>Dothideomycetes incertae sedis</taxon>
        <taxon>Microthyriales</taxon>
        <taxon>Microthyriaceae</taxon>
        <taxon>Microthyrium</taxon>
    </lineage>
</organism>
<reference evidence="5" key="1">
    <citation type="journal article" date="2020" name="Stud. Mycol.">
        <title>101 Dothideomycetes genomes: a test case for predicting lifestyles and emergence of pathogens.</title>
        <authorList>
            <person name="Haridas S."/>
            <person name="Albert R."/>
            <person name="Binder M."/>
            <person name="Bloem J."/>
            <person name="Labutti K."/>
            <person name="Salamov A."/>
            <person name="Andreopoulos B."/>
            <person name="Baker S."/>
            <person name="Barry K."/>
            <person name="Bills G."/>
            <person name="Bluhm B."/>
            <person name="Cannon C."/>
            <person name="Castanera R."/>
            <person name="Culley D."/>
            <person name="Daum C."/>
            <person name="Ezra D."/>
            <person name="Gonzalez J."/>
            <person name="Henrissat B."/>
            <person name="Kuo A."/>
            <person name="Liang C."/>
            <person name="Lipzen A."/>
            <person name="Lutzoni F."/>
            <person name="Magnuson J."/>
            <person name="Mondo S."/>
            <person name="Nolan M."/>
            <person name="Ohm R."/>
            <person name="Pangilinan J."/>
            <person name="Park H.-J."/>
            <person name="Ramirez L."/>
            <person name="Alfaro M."/>
            <person name="Sun H."/>
            <person name="Tritt A."/>
            <person name="Yoshinaga Y."/>
            <person name="Zwiers L.-H."/>
            <person name="Turgeon B."/>
            <person name="Goodwin S."/>
            <person name="Spatafora J."/>
            <person name="Crous P."/>
            <person name="Grigoriev I."/>
        </authorList>
    </citation>
    <scope>NUCLEOTIDE SEQUENCE</scope>
    <source>
        <strain evidence="5">CBS 115976</strain>
    </source>
</reference>
<evidence type="ECO:0000256" key="3">
    <source>
        <dbReference type="ARBA" id="ARBA00023242"/>
    </source>
</evidence>
<proteinExistence type="inferred from homology"/>
<comment type="subcellular location">
    <subcellularLocation>
        <location evidence="1">Nucleus</location>
    </subcellularLocation>
</comment>
<dbReference type="PANTHER" id="PTHR12940:SF0">
    <property type="entry name" value="SPLICING FACTOR ESS-2 HOMOLOG"/>
    <property type="match status" value="1"/>
</dbReference>
<evidence type="ECO:0000256" key="2">
    <source>
        <dbReference type="ARBA" id="ARBA00009072"/>
    </source>
</evidence>
<dbReference type="OrthoDB" id="19679at2759"/>
<protein>
    <recommendedName>
        <fullName evidence="7">Nuclear protein DGCR14</fullName>
    </recommendedName>
</protein>
<dbReference type="GO" id="GO:0071013">
    <property type="term" value="C:catalytic step 2 spliceosome"/>
    <property type="evidence" value="ECO:0007669"/>
    <property type="project" value="TreeGrafter"/>
</dbReference>
<evidence type="ECO:0000313" key="5">
    <source>
        <dbReference type="EMBL" id="KAF2672441.1"/>
    </source>
</evidence>
<sequence>MALPNKSTALIKKRKNELAHMPPPPPPKKIKRPATVLDEDTYLDGLSHIIARDYFPGLAAVDAQRDFLAALESKDDSWIRETGSKLSNIMDGTYTPGRRGVAFPGMTPMNYAGDTPSARSVRQELEKPKVNLNLGLGAYQAKYTSEDNESFNALVDKQNEKNRKTHAYLWSGNKIPSGRQIAWRDREARRLEASKSSMDLAVYRDTRPAMPNFKKSEPRNTFMFGPESIEENLETIVQASERKSNAPPKAILHNNTRLEDPSDSRASRVPASPSLSAINDALAGRPRLNESEAGWETPRVGGYAFVDAEPTAAELRAFSDPAPEPADVLSRLTKASAGGPNPFSIKEAESREKLHHRLVDKTKESKQAPYKRLNELMGGGTPGKTATPKFASAPKKQSGNLTPAGKRKIFTAWLDSQKYAAGIGLDDHLEDIAHNIY</sequence>
<feature type="region of interest" description="Disordered" evidence="4">
    <location>
        <begin position="1"/>
        <end position="32"/>
    </location>
</feature>
<dbReference type="PANTHER" id="PTHR12940">
    <property type="entry name" value="ES-2 PROTEIN - RELATED"/>
    <property type="match status" value="1"/>
</dbReference>
<feature type="compositionally biased region" description="Basic and acidic residues" evidence="4">
    <location>
        <begin position="256"/>
        <end position="266"/>
    </location>
</feature>
<feature type="region of interest" description="Disordered" evidence="4">
    <location>
        <begin position="373"/>
        <end position="403"/>
    </location>
</feature>
<gene>
    <name evidence="5" type="ORF">BT63DRAFT_438232</name>
</gene>
<evidence type="ECO:0000313" key="6">
    <source>
        <dbReference type="Proteomes" id="UP000799302"/>
    </source>
</evidence>
<dbReference type="AlphaFoldDB" id="A0A6A6ULQ2"/>
<evidence type="ECO:0000256" key="1">
    <source>
        <dbReference type="ARBA" id="ARBA00004123"/>
    </source>
</evidence>
<dbReference type="Proteomes" id="UP000799302">
    <property type="component" value="Unassembled WGS sequence"/>
</dbReference>
<evidence type="ECO:0008006" key="7">
    <source>
        <dbReference type="Google" id="ProtNLM"/>
    </source>
</evidence>
<evidence type="ECO:0000256" key="4">
    <source>
        <dbReference type="SAM" id="MobiDB-lite"/>
    </source>
</evidence>
<name>A0A6A6ULQ2_9PEZI</name>
<accession>A0A6A6ULQ2</accession>
<dbReference type="InterPro" id="IPR019148">
    <property type="entry name" value="Nuclear_protein_DGCR14_ESS-2"/>
</dbReference>
<comment type="similarity">
    <text evidence="2">Belongs to the ESS2 family.</text>
</comment>